<organism evidence="2 3">
    <name type="scientific">Vibrio renipiscarius</name>
    <dbReference type="NCBI Taxonomy" id="1461322"/>
    <lineage>
        <taxon>Bacteria</taxon>
        <taxon>Pseudomonadati</taxon>
        <taxon>Pseudomonadota</taxon>
        <taxon>Gammaproteobacteria</taxon>
        <taxon>Vibrionales</taxon>
        <taxon>Vibrionaceae</taxon>
        <taxon>Vibrio</taxon>
    </lineage>
</organism>
<dbReference type="Proteomes" id="UP000031672">
    <property type="component" value="Unassembled WGS sequence"/>
</dbReference>
<dbReference type="Pfam" id="PF12915">
    <property type="entry name" value="DUF3833"/>
    <property type="match status" value="1"/>
</dbReference>
<evidence type="ECO:0000313" key="3">
    <source>
        <dbReference type="Proteomes" id="UP000031672"/>
    </source>
</evidence>
<feature type="chain" id="PRO_5009758724" evidence="1">
    <location>
        <begin position="23"/>
        <end position="191"/>
    </location>
</feature>
<accession>A0A0C2NNE3</accession>
<dbReference type="RefSeq" id="WP_040986857.1">
    <property type="nucleotide sequence ID" value="NZ_JTKH01000003.1"/>
</dbReference>
<gene>
    <name evidence="2" type="ORF">OJ16_02045</name>
</gene>
<dbReference type="OrthoDB" id="5296954at2"/>
<evidence type="ECO:0000313" key="2">
    <source>
        <dbReference type="EMBL" id="KII81993.1"/>
    </source>
</evidence>
<dbReference type="InterPro" id="IPR024409">
    <property type="entry name" value="DUF3833"/>
</dbReference>
<dbReference type="STRING" id="1461322.OJ16_02045"/>
<dbReference type="AlphaFoldDB" id="A0A0C2KI18"/>
<sequence length="191" mass="21996">MKTKFAITILFCSLLFGCGAQLEDYDDSERRFDLFEYFSGSVIAWGMVQDFSGKQTRRFEVVIVGKVVENRLTLEEDFVFDDGETQRRVWQIDKLSEKKYQGTAGDVVGIALGEERGNAMQWQYDLILPYGDSSTVVSMDDWLYRQDDNHLFNITKISKFGVEVGQVTIFFQKSPTPTKIQITHKQDKISK</sequence>
<evidence type="ECO:0000256" key="1">
    <source>
        <dbReference type="SAM" id="SignalP"/>
    </source>
</evidence>
<feature type="signal peptide" evidence="1">
    <location>
        <begin position="1"/>
        <end position="22"/>
    </location>
</feature>
<dbReference type="PROSITE" id="PS51257">
    <property type="entry name" value="PROKAR_LIPOPROTEIN"/>
    <property type="match status" value="1"/>
</dbReference>
<keyword evidence="1" id="KW-0732">Signal</keyword>
<comment type="caution">
    <text evidence="2">The sequence shown here is derived from an EMBL/GenBank/DDBJ whole genome shotgun (WGS) entry which is preliminary data.</text>
</comment>
<proteinExistence type="predicted"/>
<protein>
    <submittedName>
        <fullName evidence="2">Lipoprotein</fullName>
    </submittedName>
</protein>
<dbReference type="EMBL" id="JTKH01000003">
    <property type="protein sequence ID" value="KII81993.1"/>
    <property type="molecule type" value="Genomic_DNA"/>
</dbReference>
<keyword evidence="3" id="KW-1185">Reference proteome</keyword>
<accession>A0A0C2KI18</accession>
<name>A0A0C2KI18_9VIBR</name>
<keyword evidence="2" id="KW-0449">Lipoprotein</keyword>
<reference evidence="2 3" key="1">
    <citation type="submission" date="2014-11" db="EMBL/GenBank/DDBJ databases">
        <title>Draft Genome Sequence of Vibrio piscirenalis strains CECT 8603T and CECT 8604, two marine Gammaproteobacterium isolated from cultured gilthead sea bream (Sparus aurata).</title>
        <authorList>
            <person name="Arahal D.R."/>
            <person name="Rodrigo-Torres L."/>
            <person name="Lucena T."/>
            <person name="Pujalte M.J."/>
        </authorList>
    </citation>
    <scope>NUCLEOTIDE SEQUENCE [LARGE SCALE GENOMIC DNA]</scope>
    <source>
        <strain evidence="2 3">DCR 1-4-2</strain>
    </source>
</reference>